<dbReference type="EMBL" id="JAFNEN010000088">
    <property type="protein sequence ID" value="KAG8195425.1"/>
    <property type="molecule type" value="Genomic_DNA"/>
</dbReference>
<protein>
    <submittedName>
        <fullName evidence="1">Uncharacterized protein</fullName>
    </submittedName>
</protein>
<accession>A0AAV6VHF2</accession>
<proteinExistence type="predicted"/>
<dbReference type="AlphaFoldDB" id="A0AAV6VHF2"/>
<comment type="caution">
    <text evidence="1">The sequence shown here is derived from an EMBL/GenBank/DDBJ whole genome shotgun (WGS) entry which is preliminary data.</text>
</comment>
<dbReference type="Proteomes" id="UP000827092">
    <property type="component" value="Unassembled WGS sequence"/>
</dbReference>
<evidence type="ECO:0000313" key="2">
    <source>
        <dbReference type="Proteomes" id="UP000827092"/>
    </source>
</evidence>
<keyword evidence="2" id="KW-1185">Reference proteome</keyword>
<sequence>MITRPSFRNSALCLEENVGLAVTMLLSALVFEELEQDIRFSIDDVFTCFQRSAAIFRCDWMMGTASVMV</sequence>
<evidence type="ECO:0000313" key="1">
    <source>
        <dbReference type="EMBL" id="KAG8195425.1"/>
    </source>
</evidence>
<reference evidence="1 2" key="1">
    <citation type="journal article" date="2022" name="Nat. Ecol. Evol.">
        <title>A masculinizing supergene underlies an exaggerated male reproductive morph in a spider.</title>
        <authorList>
            <person name="Hendrickx F."/>
            <person name="De Corte Z."/>
            <person name="Sonet G."/>
            <person name="Van Belleghem S.M."/>
            <person name="Kostlbacher S."/>
            <person name="Vangestel C."/>
        </authorList>
    </citation>
    <scope>NUCLEOTIDE SEQUENCE [LARGE SCALE GENOMIC DNA]</scope>
    <source>
        <strain evidence="1">W744_W776</strain>
    </source>
</reference>
<organism evidence="1 2">
    <name type="scientific">Oedothorax gibbosus</name>
    <dbReference type="NCBI Taxonomy" id="931172"/>
    <lineage>
        <taxon>Eukaryota</taxon>
        <taxon>Metazoa</taxon>
        <taxon>Ecdysozoa</taxon>
        <taxon>Arthropoda</taxon>
        <taxon>Chelicerata</taxon>
        <taxon>Arachnida</taxon>
        <taxon>Araneae</taxon>
        <taxon>Araneomorphae</taxon>
        <taxon>Entelegynae</taxon>
        <taxon>Araneoidea</taxon>
        <taxon>Linyphiidae</taxon>
        <taxon>Erigoninae</taxon>
        <taxon>Oedothorax</taxon>
    </lineage>
</organism>
<gene>
    <name evidence="1" type="ORF">JTE90_013882</name>
</gene>
<name>A0AAV6VHF2_9ARAC</name>